<sequence>MAQELGGSSGSVRIKGVPGSSSATTDSRPTTIPRKMSVNLVDSQHTGELLVLAKESREGNYDCCRYSQNLTLELTLQSIEGQCVGEREAETLAANAAARGHMMHSLKKRPRSLARTTRRYLCTLMDNLTQEHNEEVQRGTNKIRIAKVKRHKYT</sequence>
<accession>A0A2R6RZQ6</accession>
<dbReference type="Proteomes" id="UP000186601">
    <property type="component" value="Unassembled WGS sequence"/>
</dbReference>
<protein>
    <submittedName>
        <fullName evidence="2">Uncharacterized protein</fullName>
    </submittedName>
</protein>
<organism evidence="2 3">
    <name type="scientific">Hermanssonia centrifuga</name>
    <dbReference type="NCBI Taxonomy" id="98765"/>
    <lineage>
        <taxon>Eukaryota</taxon>
        <taxon>Fungi</taxon>
        <taxon>Dikarya</taxon>
        <taxon>Basidiomycota</taxon>
        <taxon>Agaricomycotina</taxon>
        <taxon>Agaricomycetes</taxon>
        <taxon>Polyporales</taxon>
        <taxon>Meruliaceae</taxon>
        <taxon>Hermanssonia</taxon>
    </lineage>
</organism>
<proteinExistence type="predicted"/>
<evidence type="ECO:0000256" key="1">
    <source>
        <dbReference type="SAM" id="MobiDB-lite"/>
    </source>
</evidence>
<keyword evidence="3" id="KW-1185">Reference proteome</keyword>
<evidence type="ECO:0000313" key="3">
    <source>
        <dbReference type="Proteomes" id="UP000186601"/>
    </source>
</evidence>
<name>A0A2R6RZQ6_9APHY</name>
<evidence type="ECO:0000313" key="2">
    <source>
        <dbReference type="EMBL" id="PSS35515.1"/>
    </source>
</evidence>
<dbReference type="EMBL" id="MLYV02000122">
    <property type="protein sequence ID" value="PSS35515.1"/>
    <property type="molecule type" value="Genomic_DNA"/>
</dbReference>
<gene>
    <name evidence="2" type="ORF">PHLCEN_2v1540</name>
</gene>
<feature type="region of interest" description="Disordered" evidence="1">
    <location>
        <begin position="1"/>
        <end position="31"/>
    </location>
</feature>
<comment type="caution">
    <text evidence="2">The sequence shown here is derived from an EMBL/GenBank/DDBJ whole genome shotgun (WGS) entry which is preliminary data.</text>
</comment>
<reference evidence="2 3" key="1">
    <citation type="submission" date="2018-02" db="EMBL/GenBank/DDBJ databases">
        <title>Genome sequence of the basidiomycete white-rot fungus Phlebia centrifuga.</title>
        <authorList>
            <person name="Granchi Z."/>
            <person name="Peng M."/>
            <person name="de Vries R.P."/>
            <person name="Hilden K."/>
            <person name="Makela M.R."/>
            <person name="Grigoriev I."/>
            <person name="Riley R."/>
        </authorList>
    </citation>
    <scope>NUCLEOTIDE SEQUENCE [LARGE SCALE GENOMIC DNA]</scope>
    <source>
        <strain evidence="2 3">FBCC195</strain>
    </source>
</reference>
<feature type="compositionally biased region" description="Polar residues" evidence="1">
    <location>
        <begin position="19"/>
        <end position="30"/>
    </location>
</feature>
<dbReference type="AlphaFoldDB" id="A0A2R6RZQ6"/>